<protein>
    <submittedName>
        <fullName evidence="1">Uncharacterized protein</fullName>
    </submittedName>
</protein>
<accession>A0A816QM43</accession>
<evidence type="ECO:0000313" key="1">
    <source>
        <dbReference type="EMBL" id="CAF2061031.1"/>
    </source>
</evidence>
<organism evidence="1 2">
    <name type="scientific">Rotaria magnacalcarata</name>
    <dbReference type="NCBI Taxonomy" id="392030"/>
    <lineage>
        <taxon>Eukaryota</taxon>
        <taxon>Metazoa</taxon>
        <taxon>Spiralia</taxon>
        <taxon>Gnathifera</taxon>
        <taxon>Rotifera</taxon>
        <taxon>Eurotatoria</taxon>
        <taxon>Bdelloidea</taxon>
        <taxon>Philodinida</taxon>
        <taxon>Philodinidae</taxon>
        <taxon>Rotaria</taxon>
    </lineage>
</organism>
<dbReference type="Proteomes" id="UP000663856">
    <property type="component" value="Unassembled WGS sequence"/>
</dbReference>
<reference evidence="1" key="1">
    <citation type="submission" date="2021-02" db="EMBL/GenBank/DDBJ databases">
        <authorList>
            <person name="Nowell W R."/>
        </authorList>
    </citation>
    <scope>NUCLEOTIDE SEQUENCE</scope>
</reference>
<sequence length="231" mass="26690">MAEGVNKDFSYSKLAERIMKLKNKGALIDSLHKIDFESLNNVAYALNKIEPIYNEEVWKHLKETKILKLKNVEIIEALYKINESKILLASKENLEIKEDLDYCTNTLNSIKNNSIKVDEDIKNVNMKLTEIETTMSLVSLTVSYTKSSLYFYLLRSPNITKDIISLEFSISIPQLNRYLRFKMLIDKYPSLIHLSLSFTTIVTKISEIESYIQANDEIKNICKAPSYCNLI</sequence>
<evidence type="ECO:0000313" key="2">
    <source>
        <dbReference type="Proteomes" id="UP000663856"/>
    </source>
</evidence>
<name>A0A816QM43_9BILA</name>
<proteinExistence type="predicted"/>
<comment type="caution">
    <text evidence="1">The sequence shown here is derived from an EMBL/GenBank/DDBJ whole genome shotgun (WGS) entry which is preliminary data.</text>
</comment>
<gene>
    <name evidence="1" type="ORF">WKI299_LOCUS12120</name>
</gene>
<dbReference type="AlphaFoldDB" id="A0A816QM43"/>
<dbReference type="EMBL" id="CAJNRF010004548">
    <property type="protein sequence ID" value="CAF2061031.1"/>
    <property type="molecule type" value="Genomic_DNA"/>
</dbReference>